<gene>
    <name evidence="2" type="ORF">GGP99_001972</name>
</gene>
<evidence type="ECO:0000313" key="2">
    <source>
        <dbReference type="EMBL" id="MCS4158002.1"/>
    </source>
</evidence>
<dbReference type="RefSeq" id="WP_259258450.1">
    <property type="nucleotide sequence ID" value="NZ_JANTZM010000009.1"/>
</dbReference>
<name>A0AAW5P861_9BACT</name>
<dbReference type="Gene3D" id="3.40.30.40">
    <property type="entry name" value="Perfringolysin"/>
    <property type="match status" value="1"/>
</dbReference>
<dbReference type="Gene3D" id="3.90.840.10">
    <property type="entry name" value="Thiol-activated cytolysin superfamily/Thiol-activated cytolysin, alpha-beta domain"/>
    <property type="match status" value="1"/>
</dbReference>
<dbReference type="Pfam" id="PF01289">
    <property type="entry name" value="Thiol_cytolysin"/>
    <property type="match status" value="1"/>
</dbReference>
<proteinExistence type="predicted"/>
<dbReference type="InterPro" id="IPR036363">
    <property type="entry name" value="Thiol_cytolysin_ab_sf"/>
</dbReference>
<feature type="signal peptide" evidence="1">
    <location>
        <begin position="1"/>
        <end position="19"/>
    </location>
</feature>
<dbReference type="Gene3D" id="3.30.1040.20">
    <property type="match status" value="1"/>
</dbReference>
<dbReference type="AlphaFoldDB" id="A0AAW5P861"/>
<feature type="chain" id="PRO_5043509909" evidence="1">
    <location>
        <begin position="20"/>
        <end position="541"/>
    </location>
</feature>
<keyword evidence="1" id="KW-0732">Signal</keyword>
<reference evidence="2" key="1">
    <citation type="submission" date="2022-08" db="EMBL/GenBank/DDBJ databases">
        <title>Genomic Encyclopedia of Type Strains, Phase V (KMG-V): Genome sequencing to study the core and pangenomes of soil and plant-associated prokaryotes.</title>
        <authorList>
            <person name="Whitman W."/>
        </authorList>
    </citation>
    <scope>NUCLEOTIDE SEQUENCE</scope>
    <source>
        <strain evidence="2">SP3002</strain>
    </source>
</reference>
<accession>A0AAW5P861</accession>
<sequence>MTSLRSVLLVILSAFLVGACDSGPGVGPETNPDASSIGDYLAGLNYDAGALLNVQPSDAARTAVDTTTTTERDGNVERVCTRTTYNLENNFEEIAILRPTADVIWPGSLVEANQSLLDGLPEPARFDRSPVKIRVDLPGIGANGTKTIERPDEANVQTAIDEALEWWNANAYEEGYVNASSSSNRITTSYSSTQASMDVGLNVAWATGDVQSQFNYETSAERRVVMSTYKQAFYTVSFVQESGAQPEDVFGPDVTLTDVQSAFDSNTPPAYVASVTYGRIIMFRMETESSYTSAEVEAAFKYAAGTQVDADLEARYEEILSRSTVEVITLGGNAAVASEAVTARSAGDLEPIITGENAVYSRSNPGVPISYAVKYLKDDRLAKLGYTTEYTATECSSTQTRNTVTMTLDRFFVRKDCDGGLNGPGEFSFRAIVQNGPTREKDISRSGDLSDGQSISLNEEVVFEGNRVPGYQFALTFYSTERDRDISGRVFNDSRMDNRRAVKRHEFTSSGWTNLNGGARIALVNGSGDCRAELFYSVTVI</sequence>
<dbReference type="InterPro" id="IPR001869">
    <property type="entry name" value="Thiol_cytolysin"/>
</dbReference>
<evidence type="ECO:0000313" key="3">
    <source>
        <dbReference type="Proteomes" id="UP001155110"/>
    </source>
</evidence>
<comment type="caution">
    <text evidence="2">The sequence shown here is derived from an EMBL/GenBank/DDBJ whole genome shotgun (WGS) entry which is preliminary data.</text>
</comment>
<dbReference type="SUPFAM" id="SSF56978">
    <property type="entry name" value="Perfringolysin"/>
    <property type="match status" value="1"/>
</dbReference>
<dbReference type="InterPro" id="IPR036359">
    <property type="entry name" value="Thiol_cytolysin_sf"/>
</dbReference>
<dbReference type="GO" id="GO:0015485">
    <property type="term" value="F:cholesterol binding"/>
    <property type="evidence" value="ECO:0007669"/>
    <property type="project" value="InterPro"/>
</dbReference>
<evidence type="ECO:0000256" key="1">
    <source>
        <dbReference type="SAM" id="SignalP"/>
    </source>
</evidence>
<dbReference type="PRINTS" id="PR01400">
    <property type="entry name" value="TACYTOLYSIN"/>
</dbReference>
<dbReference type="Proteomes" id="UP001155110">
    <property type="component" value="Unassembled WGS sequence"/>
</dbReference>
<dbReference type="PROSITE" id="PS51257">
    <property type="entry name" value="PROKAR_LIPOPROTEIN"/>
    <property type="match status" value="1"/>
</dbReference>
<protein>
    <submittedName>
        <fullName evidence="2">Thiol-activated cytolysin</fullName>
    </submittedName>
</protein>
<dbReference type="EMBL" id="JANTZM010000009">
    <property type="protein sequence ID" value="MCS4158002.1"/>
    <property type="molecule type" value="Genomic_DNA"/>
</dbReference>
<organism evidence="2 3">
    <name type="scientific">Salinibacter ruber</name>
    <dbReference type="NCBI Taxonomy" id="146919"/>
    <lineage>
        <taxon>Bacteria</taxon>
        <taxon>Pseudomonadati</taxon>
        <taxon>Rhodothermota</taxon>
        <taxon>Rhodothermia</taxon>
        <taxon>Rhodothermales</taxon>
        <taxon>Salinibacteraceae</taxon>
        <taxon>Salinibacter</taxon>
    </lineage>
</organism>